<feature type="active site" description="Proton acceptor; specific for D-alanine" evidence="4">
    <location>
        <position position="38"/>
    </location>
</feature>
<evidence type="ECO:0000256" key="4">
    <source>
        <dbReference type="HAMAP-Rule" id="MF_01201"/>
    </source>
</evidence>
<comment type="caution">
    <text evidence="6">The sequence shown here is derived from an EMBL/GenBank/DDBJ whole genome shotgun (WGS) entry which is preliminary data.</text>
</comment>
<dbReference type="RefSeq" id="WP_158424008.1">
    <property type="nucleotide sequence ID" value="NZ_JAOQJQ010000001.1"/>
</dbReference>
<evidence type="ECO:0000256" key="1">
    <source>
        <dbReference type="ARBA" id="ARBA00001933"/>
    </source>
</evidence>
<dbReference type="CDD" id="cd00430">
    <property type="entry name" value="PLPDE_III_AR"/>
    <property type="match status" value="1"/>
</dbReference>
<dbReference type="EMBL" id="JAOQJQ010000001">
    <property type="protein sequence ID" value="MCU6761162.1"/>
    <property type="molecule type" value="Genomic_DNA"/>
</dbReference>
<comment type="catalytic activity">
    <reaction evidence="4">
        <text>L-alanine = D-alanine</text>
        <dbReference type="Rhea" id="RHEA:20249"/>
        <dbReference type="ChEBI" id="CHEBI:57416"/>
        <dbReference type="ChEBI" id="CHEBI:57972"/>
        <dbReference type="EC" id="5.1.1.1"/>
    </reaction>
</comment>
<feature type="active site" description="Proton acceptor; specific for L-alanine" evidence="4">
    <location>
        <position position="268"/>
    </location>
</feature>
<sequence length="389" mass="44043">MKHYKRVYARIDLDMFEHNLREIKKNLKPGTKITAVIKMDAYGHGAVPLAQLMEHMDEIWGYAVATVDEAQILRNHQLKKPVLVLGYTFPEQYPLMIEHDIRPTVFSMEMAQELSKAASFAGRDVRVHIKLDTGMSRIGYQITKEAADEIAQIGKLPHILLEGMFTHFSKADEKDKSFTRFQFSEYKKMDAMLKERNVIIPVLHASNSAGIIDFPEANLDFVRAGIILYGLWPSDEVQKEKIDLKPVLALKSHVIHIKELEPGRIISYGGTYEVKHKSVIATIPVGYGDGYARSLSNIGSVLIHGQRAPICGRICMDQFMVDITNISDVKIGDQVTLIGKDGEEEITMEELGKLSGRFNYEFACDLGKRIPRVYQYQGKTVGSKDYFED</sequence>
<dbReference type="InterPro" id="IPR029066">
    <property type="entry name" value="PLP-binding_barrel"/>
</dbReference>
<keyword evidence="3 4" id="KW-0413">Isomerase</keyword>
<dbReference type="SUPFAM" id="SSF51419">
    <property type="entry name" value="PLP-binding barrel"/>
    <property type="match status" value="1"/>
</dbReference>
<dbReference type="SUPFAM" id="SSF50621">
    <property type="entry name" value="Alanine racemase C-terminal domain-like"/>
    <property type="match status" value="1"/>
</dbReference>
<organism evidence="6 7">
    <name type="scientific">Brotonthovivens ammoniilytica</name>
    <dbReference type="NCBI Taxonomy" id="2981725"/>
    <lineage>
        <taxon>Bacteria</taxon>
        <taxon>Bacillati</taxon>
        <taxon>Bacillota</taxon>
        <taxon>Clostridia</taxon>
        <taxon>Lachnospirales</taxon>
        <taxon>Lachnospiraceae</taxon>
        <taxon>Brotonthovivens</taxon>
    </lineage>
</organism>
<dbReference type="Gene3D" id="2.40.37.10">
    <property type="entry name" value="Lyase, Ornithine Decarboxylase, Chain A, domain 1"/>
    <property type="match status" value="1"/>
</dbReference>
<reference evidence="6 7" key="1">
    <citation type="journal article" date="2021" name="ISME Commun">
        <title>Automated analysis of genomic sequences facilitates high-throughput and comprehensive description of bacteria.</title>
        <authorList>
            <person name="Hitch T.C.A."/>
        </authorList>
    </citation>
    <scope>NUCLEOTIDE SEQUENCE [LARGE SCALE GENOMIC DNA]</scope>
    <source>
        <strain evidence="6 7">Sanger_109</strain>
    </source>
</reference>
<dbReference type="Gene3D" id="3.20.20.10">
    <property type="entry name" value="Alanine racemase"/>
    <property type="match status" value="1"/>
</dbReference>
<dbReference type="InterPro" id="IPR001608">
    <property type="entry name" value="Ala_racemase_N"/>
</dbReference>
<comment type="pathway">
    <text evidence="4">Amino-acid biosynthesis; D-alanine biosynthesis; D-alanine from L-alanine: step 1/1.</text>
</comment>
<dbReference type="InterPro" id="IPR009006">
    <property type="entry name" value="Ala_racemase/Decarboxylase_C"/>
</dbReference>
<feature type="binding site" evidence="4">
    <location>
        <position position="316"/>
    </location>
    <ligand>
        <name>substrate</name>
    </ligand>
</feature>
<evidence type="ECO:0000313" key="7">
    <source>
        <dbReference type="Proteomes" id="UP001652442"/>
    </source>
</evidence>
<feature type="modified residue" description="N6-(pyridoxal phosphate)lysine" evidence="4">
    <location>
        <position position="38"/>
    </location>
</feature>
<dbReference type="Proteomes" id="UP001652442">
    <property type="component" value="Unassembled WGS sequence"/>
</dbReference>
<comment type="cofactor">
    <cofactor evidence="1 4">
        <name>pyridoxal 5'-phosphate</name>
        <dbReference type="ChEBI" id="CHEBI:597326"/>
    </cofactor>
</comment>
<comment type="similarity">
    <text evidence="4">Belongs to the alanine racemase family.</text>
</comment>
<evidence type="ECO:0000313" key="6">
    <source>
        <dbReference type="EMBL" id="MCU6761162.1"/>
    </source>
</evidence>
<evidence type="ECO:0000256" key="2">
    <source>
        <dbReference type="ARBA" id="ARBA00022898"/>
    </source>
</evidence>
<keyword evidence="7" id="KW-1185">Reference proteome</keyword>
<accession>A0ABT2THK4</accession>
<evidence type="ECO:0000259" key="5">
    <source>
        <dbReference type="SMART" id="SM01005"/>
    </source>
</evidence>
<dbReference type="InterPro" id="IPR000821">
    <property type="entry name" value="Ala_racemase"/>
</dbReference>
<dbReference type="GO" id="GO:0008784">
    <property type="term" value="F:alanine racemase activity"/>
    <property type="evidence" value="ECO:0007669"/>
    <property type="project" value="UniProtKB-EC"/>
</dbReference>
<comment type="function">
    <text evidence="4">Catalyzes the interconversion of L-alanine and D-alanine. May also act on other amino acids.</text>
</comment>
<dbReference type="PANTHER" id="PTHR30511">
    <property type="entry name" value="ALANINE RACEMASE"/>
    <property type="match status" value="1"/>
</dbReference>
<keyword evidence="2 4" id="KW-0663">Pyridoxal phosphate</keyword>
<dbReference type="PANTHER" id="PTHR30511:SF0">
    <property type="entry name" value="ALANINE RACEMASE, CATABOLIC-RELATED"/>
    <property type="match status" value="1"/>
</dbReference>
<dbReference type="EC" id="5.1.1.1" evidence="4"/>
<dbReference type="PRINTS" id="PR00992">
    <property type="entry name" value="ALARACEMASE"/>
</dbReference>
<dbReference type="HAMAP" id="MF_01201">
    <property type="entry name" value="Ala_racemase"/>
    <property type="match status" value="1"/>
</dbReference>
<evidence type="ECO:0000256" key="3">
    <source>
        <dbReference type="ARBA" id="ARBA00023235"/>
    </source>
</evidence>
<dbReference type="InterPro" id="IPR011079">
    <property type="entry name" value="Ala_racemase_C"/>
</dbReference>
<protein>
    <recommendedName>
        <fullName evidence="4">Alanine racemase</fullName>
        <ecNumber evidence="4">5.1.1.1</ecNumber>
    </recommendedName>
</protein>
<feature type="domain" description="Alanine racemase C-terminal" evidence="5">
    <location>
        <begin position="247"/>
        <end position="375"/>
    </location>
</feature>
<name>A0ABT2THK4_9FIRM</name>
<feature type="binding site" evidence="4">
    <location>
        <position position="137"/>
    </location>
    <ligand>
        <name>substrate</name>
    </ligand>
</feature>
<dbReference type="Pfam" id="PF00842">
    <property type="entry name" value="Ala_racemase_C"/>
    <property type="match status" value="1"/>
</dbReference>
<gene>
    <name evidence="6" type="primary">alr</name>
    <name evidence="6" type="ORF">OCV88_02275</name>
</gene>
<dbReference type="Pfam" id="PF01168">
    <property type="entry name" value="Ala_racemase_N"/>
    <property type="match status" value="1"/>
</dbReference>
<dbReference type="NCBIfam" id="TIGR00492">
    <property type="entry name" value="alr"/>
    <property type="match status" value="1"/>
</dbReference>
<proteinExistence type="inferred from homology"/>
<dbReference type="SMART" id="SM01005">
    <property type="entry name" value="Ala_racemase_C"/>
    <property type="match status" value="1"/>
</dbReference>